<sequence length="177" mass="19350">MEVLPDVVGPDPVIVFCGMAGAESTKQRDHYYASPGNSFWECAHLSGLTPSRLRPQDDHTVPALGLGLTDLVGHWDHDLNRGWVEIERLVAAVERWDPAFLAFTAKGTAAYAARALGHRPPGLGLAPWGIGRSEVFVLPGTSGANQRKDYDGRPNRLAWWQELAAIAAPELQARRPH</sequence>
<keyword evidence="3" id="KW-0234">DNA repair</keyword>
<dbReference type="InterPro" id="IPR015637">
    <property type="entry name" value="MUG/TDG"/>
</dbReference>
<dbReference type="SUPFAM" id="SSF52141">
    <property type="entry name" value="Uracil-DNA glycosylase-like"/>
    <property type="match status" value="1"/>
</dbReference>
<evidence type="ECO:0000313" key="6">
    <source>
        <dbReference type="Proteomes" id="UP000502996"/>
    </source>
</evidence>
<dbReference type="KEGG" id="nano:G5V58_00980"/>
<evidence type="ECO:0000259" key="4">
    <source>
        <dbReference type="Pfam" id="PF03167"/>
    </source>
</evidence>
<evidence type="ECO:0000256" key="1">
    <source>
        <dbReference type="ARBA" id="ARBA00022763"/>
    </source>
</evidence>
<dbReference type="Proteomes" id="UP000502996">
    <property type="component" value="Chromosome"/>
</dbReference>
<keyword evidence="6" id="KW-1185">Reference proteome</keyword>
<proteinExistence type="predicted"/>
<keyword evidence="1" id="KW-0227">DNA damage</keyword>
<organism evidence="5 6">
    <name type="scientific">Nocardioides anomalus</name>
    <dbReference type="NCBI Taxonomy" id="2712223"/>
    <lineage>
        <taxon>Bacteria</taxon>
        <taxon>Bacillati</taxon>
        <taxon>Actinomycetota</taxon>
        <taxon>Actinomycetes</taxon>
        <taxon>Propionibacteriales</taxon>
        <taxon>Nocardioidaceae</taxon>
        <taxon>Nocardioides</taxon>
    </lineage>
</organism>
<dbReference type="CDD" id="cd10028">
    <property type="entry name" value="UDG-F2_TDG_MUG"/>
    <property type="match status" value="1"/>
</dbReference>
<dbReference type="GO" id="GO:0008263">
    <property type="term" value="F:pyrimidine-specific mismatch base pair DNA N-glycosylase activity"/>
    <property type="evidence" value="ECO:0007669"/>
    <property type="project" value="TreeGrafter"/>
</dbReference>
<evidence type="ECO:0000256" key="3">
    <source>
        <dbReference type="ARBA" id="ARBA00023204"/>
    </source>
</evidence>
<protein>
    <submittedName>
        <fullName evidence="5">Mismatch-specific DNA-glycosylase</fullName>
    </submittedName>
</protein>
<dbReference type="InterPro" id="IPR036895">
    <property type="entry name" value="Uracil-DNA_glycosylase-like_sf"/>
</dbReference>
<keyword evidence="2" id="KW-0378">Hydrolase</keyword>
<feature type="domain" description="Uracil-DNA glycosylase-like" evidence="4">
    <location>
        <begin position="6"/>
        <end position="163"/>
    </location>
</feature>
<dbReference type="PANTHER" id="PTHR12159">
    <property type="entry name" value="G/T AND G/U MISMATCH-SPECIFIC DNA GLYCOSYLASE"/>
    <property type="match status" value="1"/>
</dbReference>
<evidence type="ECO:0000313" key="5">
    <source>
        <dbReference type="EMBL" id="QIG41531.1"/>
    </source>
</evidence>
<gene>
    <name evidence="5" type="ORF">G5V58_00980</name>
</gene>
<dbReference type="AlphaFoldDB" id="A0A6G6W863"/>
<dbReference type="Pfam" id="PF03167">
    <property type="entry name" value="UDG"/>
    <property type="match status" value="1"/>
</dbReference>
<name>A0A6G6W863_9ACTN</name>
<evidence type="ECO:0000256" key="2">
    <source>
        <dbReference type="ARBA" id="ARBA00022801"/>
    </source>
</evidence>
<dbReference type="GO" id="GO:0006285">
    <property type="term" value="P:base-excision repair, AP site formation"/>
    <property type="evidence" value="ECO:0007669"/>
    <property type="project" value="InterPro"/>
</dbReference>
<dbReference type="RefSeq" id="WP_165227959.1">
    <property type="nucleotide sequence ID" value="NZ_CP049257.1"/>
</dbReference>
<dbReference type="GO" id="GO:0004844">
    <property type="term" value="F:uracil DNA N-glycosylase activity"/>
    <property type="evidence" value="ECO:0007669"/>
    <property type="project" value="TreeGrafter"/>
</dbReference>
<dbReference type="InterPro" id="IPR005122">
    <property type="entry name" value="Uracil-DNA_glycosylase-like"/>
</dbReference>
<reference evidence="5 6" key="1">
    <citation type="submission" date="2020-02" db="EMBL/GenBank/DDBJ databases">
        <title>Full genome sequence of Nocardioides sp. R-3366.</title>
        <authorList>
            <person name="Im W.-T."/>
        </authorList>
    </citation>
    <scope>NUCLEOTIDE SEQUENCE [LARGE SCALE GENOMIC DNA]</scope>
    <source>
        <strain evidence="5 6">R-3366</strain>
    </source>
</reference>
<dbReference type="Gene3D" id="3.40.470.10">
    <property type="entry name" value="Uracil-DNA glycosylase-like domain"/>
    <property type="match status" value="1"/>
</dbReference>
<accession>A0A6G6W863</accession>
<dbReference type="PANTHER" id="PTHR12159:SF9">
    <property type="entry name" value="G_T MISMATCH-SPECIFIC THYMINE DNA GLYCOSYLASE"/>
    <property type="match status" value="1"/>
</dbReference>
<dbReference type="EMBL" id="CP049257">
    <property type="protein sequence ID" value="QIG41531.1"/>
    <property type="molecule type" value="Genomic_DNA"/>
</dbReference>